<dbReference type="OMA" id="REYHYEM"/>
<dbReference type="PROSITE" id="PS50240">
    <property type="entry name" value="TRYPSIN_DOM"/>
    <property type="match status" value="1"/>
</dbReference>
<sequence>MAYGRPIFISAEICPPLNSTSVDISCNYRGKEVYCSEPILPGTQATLACKQFYTLPSRIDPDYRMMECLDDGSWNRTIFYCMPECGKLISQDQKLTVNGVETKVGLFPWHVVIYEKDNADTYKQICGGTIITSKFVISAAHCFYDDNEDKPYNVSKYAVGAGKQHRAWDADEQYSQKSLVKDIMYRNRYSGKRTLLAEDIAVVKLVTSFVLNMLVWPICIDWRNMYEAKQLQVGQSGKIVSLGRDITGKPIENLYEAAMPYVQYQKCRDNVPVEFRRYITLDKFCAGYINGSNICDGDSGNGLCFEKDGIWYLRGIVSVAPQGENGQCNSYVAFTYISHYRSWLLSKMSKRLGTGIV</sequence>
<dbReference type="InParanoid" id="E2C7Z1"/>
<dbReference type="SMART" id="SM00020">
    <property type="entry name" value="Tryp_SPc"/>
    <property type="match status" value="1"/>
</dbReference>
<dbReference type="SUPFAM" id="SSF50494">
    <property type="entry name" value="Trypsin-like serine proteases"/>
    <property type="match status" value="1"/>
</dbReference>
<dbReference type="InterPro" id="IPR009003">
    <property type="entry name" value="Peptidase_S1_PA"/>
</dbReference>
<reference evidence="2 3" key="1">
    <citation type="journal article" date="2010" name="Science">
        <title>Genomic comparison of the ants Camponotus floridanus and Harpegnathos saltator.</title>
        <authorList>
            <person name="Bonasio R."/>
            <person name="Zhang G."/>
            <person name="Ye C."/>
            <person name="Mutti N.S."/>
            <person name="Fang X."/>
            <person name="Qin N."/>
            <person name="Donahue G."/>
            <person name="Yang P."/>
            <person name="Li Q."/>
            <person name="Li C."/>
            <person name="Zhang P."/>
            <person name="Huang Z."/>
            <person name="Berger S.L."/>
            <person name="Reinberg D."/>
            <person name="Wang J."/>
            <person name="Liebig J."/>
        </authorList>
    </citation>
    <scope>NUCLEOTIDE SEQUENCE [LARGE SCALE GENOMIC DNA]</scope>
    <source>
        <strain evidence="2 3">R22 G/1</strain>
    </source>
</reference>
<dbReference type="STRING" id="610380.E2C7Z1"/>
<dbReference type="Gene3D" id="2.40.10.10">
    <property type="entry name" value="Trypsin-like serine proteases"/>
    <property type="match status" value="1"/>
</dbReference>
<dbReference type="InterPro" id="IPR051333">
    <property type="entry name" value="CLIP_Serine_Protease"/>
</dbReference>
<dbReference type="EMBL" id="GL453503">
    <property type="protein sequence ID" value="EFN75961.1"/>
    <property type="molecule type" value="Genomic_DNA"/>
</dbReference>
<dbReference type="InterPro" id="IPR001314">
    <property type="entry name" value="Peptidase_S1A"/>
</dbReference>
<dbReference type="GO" id="GO:0006508">
    <property type="term" value="P:proteolysis"/>
    <property type="evidence" value="ECO:0007669"/>
    <property type="project" value="InterPro"/>
</dbReference>
<keyword evidence="3" id="KW-1185">Reference proteome</keyword>
<dbReference type="PANTHER" id="PTHR24260">
    <property type="match status" value="1"/>
</dbReference>
<dbReference type="Proteomes" id="UP000008237">
    <property type="component" value="Unassembled WGS sequence"/>
</dbReference>
<dbReference type="OrthoDB" id="2019384at2759"/>
<dbReference type="InterPro" id="IPR018114">
    <property type="entry name" value="TRYPSIN_HIS"/>
</dbReference>
<proteinExistence type="predicted"/>
<dbReference type="Pfam" id="PF00089">
    <property type="entry name" value="Trypsin"/>
    <property type="match status" value="1"/>
</dbReference>
<organism evidence="3">
    <name type="scientific">Harpegnathos saltator</name>
    <name type="common">Jerdon's jumping ant</name>
    <dbReference type="NCBI Taxonomy" id="610380"/>
    <lineage>
        <taxon>Eukaryota</taxon>
        <taxon>Metazoa</taxon>
        <taxon>Ecdysozoa</taxon>
        <taxon>Arthropoda</taxon>
        <taxon>Hexapoda</taxon>
        <taxon>Insecta</taxon>
        <taxon>Pterygota</taxon>
        <taxon>Neoptera</taxon>
        <taxon>Endopterygota</taxon>
        <taxon>Hymenoptera</taxon>
        <taxon>Apocrita</taxon>
        <taxon>Aculeata</taxon>
        <taxon>Formicoidea</taxon>
        <taxon>Formicidae</taxon>
        <taxon>Ponerinae</taxon>
        <taxon>Ponerini</taxon>
        <taxon>Harpegnathos</taxon>
    </lineage>
</organism>
<name>E2C7Z1_HARSA</name>
<accession>E2C7Z1</accession>
<evidence type="ECO:0000259" key="1">
    <source>
        <dbReference type="PROSITE" id="PS50240"/>
    </source>
</evidence>
<feature type="domain" description="Peptidase S1" evidence="1">
    <location>
        <begin position="96"/>
        <end position="349"/>
    </location>
</feature>
<gene>
    <name evidence="2" type="ORF">EAI_14084</name>
</gene>
<dbReference type="AlphaFoldDB" id="E2C7Z1"/>
<dbReference type="PANTHER" id="PTHR24260:SF136">
    <property type="entry name" value="GH08193P-RELATED"/>
    <property type="match status" value="1"/>
</dbReference>
<dbReference type="GO" id="GO:0004252">
    <property type="term" value="F:serine-type endopeptidase activity"/>
    <property type="evidence" value="ECO:0007669"/>
    <property type="project" value="InterPro"/>
</dbReference>
<dbReference type="InterPro" id="IPR043504">
    <property type="entry name" value="Peptidase_S1_PA_chymotrypsin"/>
</dbReference>
<dbReference type="PROSITE" id="PS00134">
    <property type="entry name" value="TRYPSIN_HIS"/>
    <property type="match status" value="1"/>
</dbReference>
<dbReference type="PRINTS" id="PR00722">
    <property type="entry name" value="CHYMOTRYPSIN"/>
</dbReference>
<evidence type="ECO:0000313" key="2">
    <source>
        <dbReference type="EMBL" id="EFN75961.1"/>
    </source>
</evidence>
<evidence type="ECO:0000313" key="3">
    <source>
        <dbReference type="Proteomes" id="UP000008237"/>
    </source>
</evidence>
<dbReference type="InterPro" id="IPR001254">
    <property type="entry name" value="Trypsin_dom"/>
</dbReference>
<protein>
    <submittedName>
        <fullName evidence="2">Limulus clotting factor C</fullName>
    </submittedName>
</protein>